<accession>A0ABQ1P4E6</accession>
<dbReference type="Proteomes" id="UP000638188">
    <property type="component" value="Unassembled WGS sequence"/>
</dbReference>
<evidence type="ECO:0000313" key="2">
    <source>
        <dbReference type="Proteomes" id="UP000638188"/>
    </source>
</evidence>
<proteinExistence type="predicted"/>
<protein>
    <submittedName>
        <fullName evidence="1">Uncharacterized protein</fullName>
    </submittedName>
</protein>
<sequence>MFFTAGPKLEAFVGLSEVKCLPLTIDAFFAEFVSVHRMAWESGGGVAVGACLDQI</sequence>
<keyword evidence="2" id="KW-1185">Reference proteome</keyword>
<comment type="caution">
    <text evidence="1">The sequence shown here is derived from an EMBL/GenBank/DDBJ whole genome shotgun (WGS) entry which is preliminary data.</text>
</comment>
<organism evidence="1 2">
    <name type="scientific">Halopseudomonas salina</name>
    <dbReference type="NCBI Taxonomy" id="1323744"/>
    <lineage>
        <taxon>Bacteria</taxon>
        <taxon>Pseudomonadati</taxon>
        <taxon>Pseudomonadota</taxon>
        <taxon>Gammaproteobacteria</taxon>
        <taxon>Pseudomonadales</taxon>
        <taxon>Pseudomonadaceae</taxon>
        <taxon>Halopseudomonas</taxon>
    </lineage>
</organism>
<reference evidence="2" key="1">
    <citation type="journal article" date="2019" name="Int. J. Syst. Evol. Microbiol.">
        <title>The Global Catalogue of Microorganisms (GCM) 10K type strain sequencing project: providing services to taxonomists for standard genome sequencing and annotation.</title>
        <authorList>
            <consortium name="The Broad Institute Genomics Platform"/>
            <consortium name="The Broad Institute Genome Sequencing Center for Infectious Disease"/>
            <person name="Wu L."/>
            <person name="Ma J."/>
        </authorList>
    </citation>
    <scope>NUCLEOTIDE SEQUENCE [LARGE SCALE GENOMIC DNA]</scope>
    <source>
        <strain evidence="2">CGMCC 1.12482</strain>
    </source>
</reference>
<evidence type="ECO:0000313" key="1">
    <source>
        <dbReference type="EMBL" id="GGC90787.1"/>
    </source>
</evidence>
<name>A0ABQ1P4E6_9GAMM</name>
<dbReference type="EMBL" id="BMFF01000002">
    <property type="protein sequence ID" value="GGC90787.1"/>
    <property type="molecule type" value="Genomic_DNA"/>
</dbReference>
<gene>
    <name evidence="1" type="ORF">GCM10007418_08090</name>
</gene>